<dbReference type="EC" id="2.7.2.11" evidence="6"/>
<protein>
    <submittedName>
        <fullName evidence="6">Glutamate 5-kinase</fullName>
        <ecNumber evidence="6">2.7.2.11</ecNumber>
    </submittedName>
</protein>
<dbReference type="GO" id="GO:0004349">
    <property type="term" value="F:glutamate 5-kinase activity"/>
    <property type="evidence" value="ECO:0007669"/>
    <property type="project" value="UniProtKB-EC"/>
</dbReference>
<dbReference type="PRINTS" id="PR00474">
    <property type="entry name" value="GLU5KINASE"/>
</dbReference>
<dbReference type="InterPro" id="IPR001057">
    <property type="entry name" value="Glu/AcGlu_kinase"/>
</dbReference>
<dbReference type="GO" id="GO:0005524">
    <property type="term" value="F:ATP binding"/>
    <property type="evidence" value="ECO:0007669"/>
    <property type="project" value="UniProtKB-KW"/>
</dbReference>
<dbReference type="EMBL" id="KK100531">
    <property type="protein sequence ID" value="KIZ05273.1"/>
    <property type="molecule type" value="Genomic_DNA"/>
</dbReference>
<dbReference type="OrthoDB" id="409889at2759"/>
<evidence type="ECO:0000313" key="7">
    <source>
        <dbReference type="Proteomes" id="UP000054498"/>
    </source>
</evidence>
<dbReference type="STRING" id="145388.A0A0D2K4C0"/>
<keyword evidence="7" id="KW-1185">Reference proteome</keyword>
<dbReference type="Gene3D" id="3.40.1160.10">
    <property type="entry name" value="Acetylglutamate kinase-like"/>
    <property type="match status" value="1"/>
</dbReference>
<dbReference type="GO" id="GO:0009084">
    <property type="term" value="P:glutamine family amino acid biosynthetic process"/>
    <property type="evidence" value="ECO:0007669"/>
    <property type="project" value="UniProtKB-ARBA"/>
</dbReference>
<dbReference type="PANTHER" id="PTHR43654">
    <property type="entry name" value="GLUTAMATE 5-KINASE"/>
    <property type="match status" value="1"/>
</dbReference>
<accession>A0A0D2K4C0</accession>
<dbReference type="RefSeq" id="XP_013904292.1">
    <property type="nucleotide sequence ID" value="XM_014048838.1"/>
</dbReference>
<dbReference type="AlphaFoldDB" id="A0A0D2K4C0"/>
<evidence type="ECO:0000256" key="4">
    <source>
        <dbReference type="ARBA" id="ARBA00022840"/>
    </source>
</evidence>
<dbReference type="KEGG" id="mng:MNEG_2678"/>
<dbReference type="Proteomes" id="UP000054498">
    <property type="component" value="Unassembled WGS sequence"/>
</dbReference>
<feature type="domain" description="Aspartate/glutamate/uridylate kinase" evidence="5">
    <location>
        <begin position="7"/>
        <end position="143"/>
    </location>
</feature>
<dbReference type="PANTHER" id="PTHR43654:SF3">
    <property type="entry name" value="GLUTAMATE 5-KINASE"/>
    <property type="match status" value="1"/>
</dbReference>
<keyword evidence="2" id="KW-0547">Nucleotide-binding</keyword>
<proteinExistence type="predicted"/>
<sequence>MHAPRGVIKIGTSSLINEGFHSLNLSNLARVCEVIKQLHNEGHFVILVSSGAVGVGCQRLGLTVRPTKLAQKQALAAVGQVHLMRYYQDFFQALGLTCAQVLLTLENLADRSQYINARSTFTELLAYGAIPVVNENVRPRPGEGGGRGAWVVALRRALGETSRTRWV</sequence>
<dbReference type="GO" id="GO:0005829">
    <property type="term" value="C:cytosol"/>
    <property type="evidence" value="ECO:0007669"/>
    <property type="project" value="TreeGrafter"/>
</dbReference>
<dbReference type="GeneID" id="25735556"/>
<evidence type="ECO:0000313" key="6">
    <source>
        <dbReference type="EMBL" id="KIZ05273.1"/>
    </source>
</evidence>
<dbReference type="InterPro" id="IPR001048">
    <property type="entry name" value="Asp/Glu/Uridylate_kinase"/>
</dbReference>
<gene>
    <name evidence="6" type="ORF">MNEG_2678</name>
</gene>
<evidence type="ECO:0000256" key="2">
    <source>
        <dbReference type="ARBA" id="ARBA00022741"/>
    </source>
</evidence>
<dbReference type="InterPro" id="IPR036393">
    <property type="entry name" value="AceGlu_kinase-like_sf"/>
</dbReference>
<organism evidence="6 7">
    <name type="scientific">Monoraphidium neglectum</name>
    <dbReference type="NCBI Taxonomy" id="145388"/>
    <lineage>
        <taxon>Eukaryota</taxon>
        <taxon>Viridiplantae</taxon>
        <taxon>Chlorophyta</taxon>
        <taxon>core chlorophytes</taxon>
        <taxon>Chlorophyceae</taxon>
        <taxon>CS clade</taxon>
        <taxon>Sphaeropleales</taxon>
        <taxon>Selenastraceae</taxon>
        <taxon>Monoraphidium</taxon>
    </lineage>
</organism>
<name>A0A0D2K4C0_9CHLO</name>
<keyword evidence="1 6" id="KW-0808">Transferase</keyword>
<dbReference type="SUPFAM" id="SSF53633">
    <property type="entry name" value="Carbamate kinase-like"/>
    <property type="match status" value="1"/>
</dbReference>
<evidence type="ECO:0000256" key="3">
    <source>
        <dbReference type="ARBA" id="ARBA00022777"/>
    </source>
</evidence>
<dbReference type="Pfam" id="PF00696">
    <property type="entry name" value="AA_kinase"/>
    <property type="match status" value="1"/>
</dbReference>
<evidence type="ECO:0000259" key="5">
    <source>
        <dbReference type="Pfam" id="PF00696"/>
    </source>
</evidence>
<reference evidence="6 7" key="1">
    <citation type="journal article" date="2013" name="BMC Genomics">
        <title>Reconstruction of the lipid metabolism for the microalga Monoraphidium neglectum from its genome sequence reveals characteristics suitable for biofuel production.</title>
        <authorList>
            <person name="Bogen C."/>
            <person name="Al-Dilaimi A."/>
            <person name="Albersmeier A."/>
            <person name="Wichmann J."/>
            <person name="Grundmann M."/>
            <person name="Rupp O."/>
            <person name="Lauersen K.J."/>
            <person name="Blifernez-Klassen O."/>
            <person name="Kalinowski J."/>
            <person name="Goesmann A."/>
            <person name="Mussgnug J.H."/>
            <person name="Kruse O."/>
        </authorList>
    </citation>
    <scope>NUCLEOTIDE SEQUENCE [LARGE SCALE GENOMIC DNA]</scope>
    <source>
        <strain evidence="6 7">SAG 48.87</strain>
    </source>
</reference>
<keyword evidence="4" id="KW-0067">ATP-binding</keyword>
<keyword evidence="3 6" id="KW-0418">Kinase</keyword>
<evidence type="ECO:0000256" key="1">
    <source>
        <dbReference type="ARBA" id="ARBA00022679"/>
    </source>
</evidence>